<organism evidence="4">
    <name type="scientific">Metarhizium acridum (strain CQMa 102)</name>
    <dbReference type="NCBI Taxonomy" id="655827"/>
    <lineage>
        <taxon>Eukaryota</taxon>
        <taxon>Fungi</taxon>
        <taxon>Dikarya</taxon>
        <taxon>Ascomycota</taxon>
        <taxon>Pezizomycotina</taxon>
        <taxon>Sordariomycetes</taxon>
        <taxon>Hypocreomycetidae</taxon>
        <taxon>Hypocreales</taxon>
        <taxon>Clavicipitaceae</taxon>
        <taxon>Metarhizium</taxon>
    </lineage>
</organism>
<dbReference type="OrthoDB" id="4922674at2759"/>
<dbReference type="InParanoid" id="E9DUD0"/>
<evidence type="ECO:0000313" key="3">
    <source>
        <dbReference type="EMBL" id="EFY92592.1"/>
    </source>
</evidence>
<evidence type="ECO:0000313" key="4">
    <source>
        <dbReference type="Proteomes" id="UP000002499"/>
    </source>
</evidence>
<name>E9DUD0_METAQ</name>
<reference evidence="3 4" key="1">
    <citation type="journal article" date="2011" name="PLoS Genet.">
        <title>Genome sequencing and comparative transcriptomics of the model entomopathogenic fungi Metarhizium anisopliae and M. acridum.</title>
        <authorList>
            <person name="Gao Q."/>
            <person name="Jin K."/>
            <person name="Ying S.H."/>
            <person name="Zhang Y."/>
            <person name="Xiao G."/>
            <person name="Shang Y."/>
            <person name="Duan Z."/>
            <person name="Hu X."/>
            <person name="Xie X.Q."/>
            <person name="Zhou G."/>
            <person name="Peng G."/>
            <person name="Luo Z."/>
            <person name="Huang W."/>
            <person name="Wang B."/>
            <person name="Fang W."/>
            <person name="Wang S."/>
            <person name="Zhong Y."/>
            <person name="Ma L.J."/>
            <person name="St Leger R.J."/>
            <person name="Zhao G.P."/>
            <person name="Pei Y."/>
            <person name="Feng M.G."/>
            <person name="Xia Y."/>
            <person name="Wang C."/>
        </authorList>
    </citation>
    <scope>NUCLEOTIDE SEQUENCE [LARGE SCALE GENOMIC DNA]</scope>
    <source>
        <strain evidence="3 4">CQMa 102</strain>
    </source>
</reference>
<dbReference type="AlphaFoldDB" id="E9DUD0"/>
<dbReference type="EMBL" id="GL698474">
    <property type="protein sequence ID" value="EFY92592.1"/>
    <property type="molecule type" value="Genomic_DNA"/>
</dbReference>
<evidence type="ECO:0000259" key="2">
    <source>
        <dbReference type="Pfam" id="PF10551"/>
    </source>
</evidence>
<feature type="region of interest" description="Disordered" evidence="1">
    <location>
        <begin position="87"/>
        <end position="118"/>
    </location>
</feature>
<keyword evidence="4" id="KW-1185">Reference proteome</keyword>
<proteinExistence type="predicted"/>
<accession>E9DUD0</accession>
<gene>
    <name evidence="3" type="ORF">MAC_01228</name>
</gene>
<sequence>MFNAAVGLIDNERFEGFQSLAKGLAKGISTLFGRNILVPDVVITDFDDQMKKTIGIEFPVTQQQLCIHHINSNLMLQSKRRWVYSTRDSGTGDESNSDEPDATLNPRDGQAVHASEGKRSQSHETSCISLCPTTTMECLCCGSWWLLLRQDRNIRRLGNASVGNLVTREQSSRIYMYRKFGIRVISGTEAGDDVKSHLLNGMGHFYRLVEAFQGILADQEREFRQACARDEVLTARKHVGQGSECLGGLPYMVSRKAL</sequence>
<evidence type="ECO:0000256" key="1">
    <source>
        <dbReference type="SAM" id="MobiDB-lite"/>
    </source>
</evidence>
<dbReference type="eggNOG" id="ENOG502QVJ3">
    <property type="taxonomic scope" value="Eukaryota"/>
</dbReference>
<dbReference type="InterPro" id="IPR018289">
    <property type="entry name" value="MULE_transposase_dom"/>
</dbReference>
<dbReference type="Pfam" id="PF10551">
    <property type="entry name" value="MULE"/>
    <property type="match status" value="1"/>
</dbReference>
<feature type="domain" description="MULE transposase" evidence="2">
    <location>
        <begin position="2"/>
        <end position="73"/>
    </location>
</feature>
<dbReference type="Proteomes" id="UP000002499">
    <property type="component" value="Unassembled WGS sequence"/>
</dbReference>
<protein>
    <recommendedName>
        <fullName evidence="2">MULE transposase domain-containing protein</fullName>
    </recommendedName>
</protein>
<dbReference type="STRING" id="655827.E9DUD0"/>
<dbReference type="HOGENOM" id="CLU_1077997_0_0_1"/>